<feature type="region of interest" description="Disordered" evidence="1">
    <location>
        <begin position="1"/>
        <end position="86"/>
    </location>
</feature>
<feature type="compositionally biased region" description="Pro residues" evidence="1">
    <location>
        <begin position="42"/>
        <end position="57"/>
    </location>
</feature>
<accession>A0A4Q1RAD1</accession>
<evidence type="ECO:0000313" key="3">
    <source>
        <dbReference type="Proteomes" id="UP000289482"/>
    </source>
</evidence>
<gene>
    <name evidence="2" type="ORF">EST54_03015</name>
</gene>
<keyword evidence="3" id="KW-1185">Reference proteome</keyword>
<feature type="compositionally biased region" description="Basic and acidic residues" evidence="1">
    <location>
        <begin position="58"/>
        <end position="71"/>
    </location>
</feature>
<protein>
    <submittedName>
        <fullName evidence="2">Uncharacterized protein</fullName>
    </submittedName>
</protein>
<proteinExistence type="predicted"/>
<evidence type="ECO:0000313" key="2">
    <source>
        <dbReference type="EMBL" id="RXS70415.1"/>
    </source>
</evidence>
<reference evidence="2 3" key="1">
    <citation type="submission" date="2019-01" db="EMBL/GenBank/DDBJ databases">
        <title>Draft genome sequences of the type strain Streptomyces sioyaensis DSM 40032 and its novel strain, TM32, a thermotolerant antibiotics-producing actinobacterium.</title>
        <authorList>
            <person name="Nakaew N."/>
            <person name="Lumyong S."/>
            <person name="Sloan W.T."/>
            <person name="Sungthong R."/>
        </authorList>
    </citation>
    <scope>NUCLEOTIDE SEQUENCE [LARGE SCALE GENOMIC DNA]</scope>
    <source>
        <strain evidence="2 3">DSM 40032</strain>
    </source>
</reference>
<dbReference type="AlphaFoldDB" id="A0A4Q1RAD1"/>
<comment type="caution">
    <text evidence="2">The sequence shown here is derived from an EMBL/GenBank/DDBJ whole genome shotgun (WGS) entry which is preliminary data.</text>
</comment>
<dbReference type="Proteomes" id="UP000289482">
    <property type="component" value="Unassembled WGS sequence"/>
</dbReference>
<name>A0A4Q1RAD1_9ACTN</name>
<evidence type="ECO:0000256" key="1">
    <source>
        <dbReference type="SAM" id="MobiDB-lite"/>
    </source>
</evidence>
<organism evidence="2 3">
    <name type="scientific">Streptomyces sioyaensis</name>
    <dbReference type="NCBI Taxonomy" id="67364"/>
    <lineage>
        <taxon>Bacteria</taxon>
        <taxon>Bacillati</taxon>
        <taxon>Actinomycetota</taxon>
        <taxon>Actinomycetes</taxon>
        <taxon>Kitasatosporales</taxon>
        <taxon>Streptomycetaceae</taxon>
        <taxon>Streptomyces</taxon>
    </lineage>
</organism>
<sequence length="105" mass="10849">MSGLPLRGHVAPSAAASSEAPPPRSPGHRAHRVAAATGAPGPSAPPRPSAIPCPVRAPPREDHPHPPEPHGDHRRRSGPALRLLVLGPTNVKAPDLRSGALKWGE</sequence>
<dbReference type="EMBL" id="SDIF01000005">
    <property type="protein sequence ID" value="RXS70415.1"/>
    <property type="molecule type" value="Genomic_DNA"/>
</dbReference>